<feature type="region of interest" description="Disordered" evidence="5">
    <location>
        <begin position="470"/>
        <end position="500"/>
    </location>
</feature>
<dbReference type="GO" id="GO:0007031">
    <property type="term" value="P:peroxisome organization"/>
    <property type="evidence" value="ECO:0007669"/>
    <property type="project" value="UniProtKB-ARBA"/>
</dbReference>
<dbReference type="GeneID" id="36541834"/>
<evidence type="ECO:0000256" key="4">
    <source>
        <dbReference type="ARBA" id="ARBA00023136"/>
    </source>
</evidence>
<dbReference type="OrthoDB" id="74314at2759"/>
<dbReference type="AlphaFoldDB" id="A0A2I1D5D8"/>
<keyword evidence="2 6" id="KW-0812">Transmembrane</keyword>
<proteinExistence type="predicted"/>
<evidence type="ECO:0000313" key="9">
    <source>
        <dbReference type="Proteomes" id="UP000234254"/>
    </source>
</evidence>
<feature type="domain" description="TECPR1-like DysF" evidence="7">
    <location>
        <begin position="84"/>
        <end position="519"/>
    </location>
</feature>
<protein>
    <submittedName>
        <fullName evidence="8">Pex24p-domain-containing protein</fullName>
    </submittedName>
</protein>
<feature type="region of interest" description="Disordered" evidence="5">
    <location>
        <begin position="1"/>
        <end position="45"/>
    </location>
</feature>
<name>A0A2I1D5D8_ASPC2</name>
<dbReference type="InterPro" id="IPR010482">
    <property type="entry name" value="TECPR1-like_DysF"/>
</dbReference>
<feature type="compositionally biased region" description="Basic and acidic residues" evidence="5">
    <location>
        <begin position="470"/>
        <end position="485"/>
    </location>
</feature>
<dbReference type="VEuPathDB" id="FungiDB:P168DRAFT_252184"/>
<dbReference type="PANTHER" id="PTHR28304">
    <property type="entry name" value="PEROXISOMAL MEMBRANE PROTEIN PEX29"/>
    <property type="match status" value="1"/>
</dbReference>
<feature type="transmembrane region" description="Helical" evidence="6">
    <location>
        <begin position="234"/>
        <end position="252"/>
    </location>
</feature>
<feature type="transmembrane region" description="Helical" evidence="6">
    <location>
        <begin position="138"/>
        <end position="157"/>
    </location>
</feature>
<dbReference type="GO" id="GO:0005778">
    <property type="term" value="C:peroxisomal membrane"/>
    <property type="evidence" value="ECO:0007669"/>
    <property type="project" value="TreeGrafter"/>
</dbReference>
<evidence type="ECO:0000256" key="3">
    <source>
        <dbReference type="ARBA" id="ARBA00022989"/>
    </source>
</evidence>
<evidence type="ECO:0000256" key="5">
    <source>
        <dbReference type="SAM" id="MobiDB-lite"/>
    </source>
</evidence>
<dbReference type="EMBL" id="MSFM01000005">
    <property type="protein sequence ID" value="PKY05078.1"/>
    <property type="molecule type" value="Genomic_DNA"/>
</dbReference>
<dbReference type="Pfam" id="PF06398">
    <property type="entry name" value="Pex24p"/>
    <property type="match status" value="1"/>
</dbReference>
<dbReference type="InterPro" id="IPR052816">
    <property type="entry name" value="Peroxisomal_Membrane_PEX28-32"/>
</dbReference>
<evidence type="ECO:0000256" key="6">
    <source>
        <dbReference type="SAM" id="Phobius"/>
    </source>
</evidence>
<dbReference type="RefSeq" id="XP_024693672.1">
    <property type="nucleotide sequence ID" value="XM_024834310.1"/>
</dbReference>
<accession>A0A2I1D5D8</accession>
<comment type="subcellular location">
    <subcellularLocation>
        <location evidence="1">Membrane</location>
        <topology evidence="1">Multi-pass membrane protein</topology>
    </subcellularLocation>
</comment>
<keyword evidence="4 6" id="KW-0472">Membrane</keyword>
<feature type="compositionally biased region" description="Low complexity" evidence="5">
    <location>
        <begin position="431"/>
        <end position="443"/>
    </location>
</feature>
<evidence type="ECO:0000259" key="7">
    <source>
        <dbReference type="Pfam" id="PF06398"/>
    </source>
</evidence>
<comment type="caution">
    <text evidence="8">The sequence shown here is derived from an EMBL/GenBank/DDBJ whole genome shotgun (WGS) entry which is preliminary data.</text>
</comment>
<keyword evidence="9" id="KW-1185">Reference proteome</keyword>
<evidence type="ECO:0000313" key="8">
    <source>
        <dbReference type="EMBL" id="PKY05078.1"/>
    </source>
</evidence>
<evidence type="ECO:0000256" key="2">
    <source>
        <dbReference type="ARBA" id="ARBA00022692"/>
    </source>
</evidence>
<gene>
    <name evidence="8" type="ORF">P168DRAFT_252184</name>
</gene>
<sequence length="531" mass="59192">MDEYTPDAIVNRNEPVPVISAGKTKDDAKPPKSKRSSHTRSGSRSLQDRLFTKILEQVVPPDGAAGSISVEDRLNAADAKRPAFSLPVMGNNFRRFNARIGVVFHFQNQVERVLNWKHPSHTFSFLFAYSLICLEPHLLVVLPMMVFLLFVMVPAFLARHPPPPAPSTSSIMPYYSFQGPALAPAKTITPASETSKDFFRNMRDLQNSMADFSDVHDSLVSVFAPLTNFSNERLSSAVFLMVLFATIVLFAVSDLMPWRVIALIGGNVAILSKHPSLQDLLGTIASDLTSERSDRDRAFLSAHKEALEAAGLSLDSLPSDPSAAMSLLGSLADITLDTYPEEREVEIFEIQWRSLAPFSETPWEHFVFSSLPYDPLSPYRFAGDRPKGCRFFEDVRPPHGWAWKSKKWELDLDCREWVVERMITGVGFEVSGSSPDEGSSPGDEIGGWVWDLPSDESHREDTVVAKALGHETFDADSKPSSDDTKAKRKGKGRVSRDFEERGGAAALQMGEWRRRRWVRIVHRVSVPSEAS</sequence>
<keyword evidence="3 6" id="KW-1133">Transmembrane helix</keyword>
<organism evidence="8 9">
    <name type="scientific">Aspergillus campestris (strain IBT 28561)</name>
    <dbReference type="NCBI Taxonomy" id="1392248"/>
    <lineage>
        <taxon>Eukaryota</taxon>
        <taxon>Fungi</taxon>
        <taxon>Dikarya</taxon>
        <taxon>Ascomycota</taxon>
        <taxon>Pezizomycotina</taxon>
        <taxon>Eurotiomycetes</taxon>
        <taxon>Eurotiomycetidae</taxon>
        <taxon>Eurotiales</taxon>
        <taxon>Aspergillaceae</taxon>
        <taxon>Aspergillus</taxon>
        <taxon>Aspergillus subgen. Circumdati</taxon>
    </lineage>
</organism>
<dbReference type="Proteomes" id="UP000234254">
    <property type="component" value="Unassembled WGS sequence"/>
</dbReference>
<evidence type="ECO:0000256" key="1">
    <source>
        <dbReference type="ARBA" id="ARBA00004141"/>
    </source>
</evidence>
<dbReference type="PANTHER" id="PTHR28304:SF2">
    <property type="entry name" value="PEROXISOMAL MEMBRANE PROTEIN PEX29"/>
    <property type="match status" value="1"/>
</dbReference>
<reference evidence="8" key="1">
    <citation type="submission" date="2016-12" db="EMBL/GenBank/DDBJ databases">
        <title>The genomes of Aspergillus section Nigri reveals drivers in fungal speciation.</title>
        <authorList>
            <consortium name="DOE Joint Genome Institute"/>
            <person name="Vesth T.C."/>
            <person name="Nybo J."/>
            <person name="Theobald S."/>
            <person name="Brandl J."/>
            <person name="Frisvad J.C."/>
            <person name="Nielsen K.F."/>
            <person name="Lyhne E.K."/>
            <person name="Kogle M.E."/>
            <person name="Kuo A."/>
            <person name="Riley R."/>
            <person name="Clum A."/>
            <person name="Nolan M."/>
            <person name="Lipzen A."/>
            <person name="Salamov A."/>
            <person name="Henrissat B."/>
            <person name="Wiebenga A."/>
            <person name="De vries R.P."/>
            <person name="Grigoriev I.V."/>
            <person name="Mortensen U.H."/>
            <person name="Andersen M.R."/>
            <person name="Baker S.E."/>
        </authorList>
    </citation>
    <scope>NUCLEOTIDE SEQUENCE</scope>
    <source>
        <strain evidence="8">IBT 28561</strain>
    </source>
</reference>
<feature type="region of interest" description="Disordered" evidence="5">
    <location>
        <begin position="429"/>
        <end position="451"/>
    </location>
</feature>